<dbReference type="AlphaFoldDB" id="A0A1A9EYE9"/>
<name>A0A1A9EYE9_9GAMM</name>
<organism evidence="2 3">
    <name type="scientific">Marinobacterium aestuarii</name>
    <dbReference type="NCBI Taxonomy" id="1821621"/>
    <lineage>
        <taxon>Bacteria</taxon>
        <taxon>Pseudomonadati</taxon>
        <taxon>Pseudomonadota</taxon>
        <taxon>Gammaproteobacteria</taxon>
        <taxon>Oceanospirillales</taxon>
        <taxon>Oceanospirillaceae</taxon>
        <taxon>Marinobacterium</taxon>
    </lineage>
</organism>
<evidence type="ECO:0000259" key="1">
    <source>
        <dbReference type="Pfam" id="PF13480"/>
    </source>
</evidence>
<keyword evidence="3" id="KW-1185">Reference proteome</keyword>
<dbReference type="Gene3D" id="3.40.630.30">
    <property type="match status" value="1"/>
</dbReference>
<dbReference type="KEGG" id="mars:A8C75_08490"/>
<dbReference type="InterPro" id="IPR050644">
    <property type="entry name" value="PG_Glycine_Bridge_Synth"/>
</dbReference>
<dbReference type="InterPro" id="IPR017469">
    <property type="entry name" value="PEP-CTERM_FemAB-rel"/>
</dbReference>
<dbReference type="PANTHER" id="PTHR36174">
    <property type="entry name" value="LIPID II:GLYCINE GLYCYLTRANSFERASE"/>
    <property type="match status" value="1"/>
</dbReference>
<dbReference type="InterPro" id="IPR016181">
    <property type="entry name" value="Acyl_CoA_acyltransferase"/>
</dbReference>
<dbReference type="SUPFAM" id="SSF55729">
    <property type="entry name" value="Acyl-CoA N-acyltransferases (Nat)"/>
    <property type="match status" value="2"/>
</dbReference>
<evidence type="ECO:0000313" key="3">
    <source>
        <dbReference type="Proteomes" id="UP000078070"/>
    </source>
</evidence>
<dbReference type="RefSeq" id="WP_067380732.1">
    <property type="nucleotide sequence ID" value="NZ_CP015839.1"/>
</dbReference>
<gene>
    <name evidence="2" type="ORF">A8C75_08490</name>
</gene>
<protein>
    <submittedName>
        <fullName evidence="2">Peptidoglycan bridge formation protein FemAB</fullName>
    </submittedName>
</protein>
<dbReference type="EMBL" id="CP015839">
    <property type="protein sequence ID" value="ANG62523.1"/>
    <property type="molecule type" value="Genomic_DNA"/>
</dbReference>
<evidence type="ECO:0000313" key="2">
    <source>
        <dbReference type="EMBL" id="ANG62523.1"/>
    </source>
</evidence>
<accession>A0A1A9EYE9</accession>
<dbReference type="PANTHER" id="PTHR36174:SF1">
    <property type="entry name" value="LIPID II:GLYCINE GLYCYLTRANSFERASE"/>
    <property type="match status" value="1"/>
</dbReference>
<dbReference type="Pfam" id="PF13480">
    <property type="entry name" value="Acetyltransf_6"/>
    <property type="match status" value="1"/>
</dbReference>
<dbReference type="OrthoDB" id="9773932at2"/>
<dbReference type="InterPro" id="IPR038740">
    <property type="entry name" value="BioF2-like_GNAT_dom"/>
</dbReference>
<feature type="domain" description="BioF2-like acetyltransferase" evidence="1">
    <location>
        <begin position="147"/>
        <end position="282"/>
    </location>
</feature>
<sequence length="340" mass="39024">MVVIKTLDLNTQDRWDQFVETCEEATFFHRAGWKSVIESTTGHTSYYFYAEQDGQICGVLPLVEVKSLLFGHSLVSTPFCVYGGVASISDAATVKLLDHAKTLAETLGVDYLELRHRQAKSPDWLAKHKHATFRRPLSNDAGNLQAMKRKQRAVIRQAISNEHTATIETGLDQFFHVYSTSVRNLGTPVFSRRFFQALQAVFKHDCEVLTIHHQGRPVSSLMSFYFRDEVLPYYGGGLPDSRNLKSMDFMYWNLMQRTTARGLATFDFGRSKIDSGPYHYKRHWGFKPEPLCYEYHLVKATKLPDNSPNNPKYRYFIKLWQHLPLGLSQQLGPYLSKNLA</sequence>
<dbReference type="STRING" id="1821621.A8C75_08490"/>
<reference evidence="2 3" key="2">
    <citation type="journal article" date="2018" name="Int. J. Syst. Evol. Microbiol.">
        <title>Marinobacterium aestuarii sp. nov., a benzene-degrading marine bacterium isolated from estuary sediment.</title>
        <authorList>
            <person name="Bae S.S."/>
            <person name="Jung J."/>
            <person name="Chung D."/>
            <person name="Baek K."/>
        </authorList>
    </citation>
    <scope>NUCLEOTIDE SEQUENCE [LARGE SCALE GENOMIC DNA]</scope>
    <source>
        <strain evidence="2 3">ST58-10</strain>
    </source>
</reference>
<reference evidence="3" key="1">
    <citation type="submission" date="2016-05" db="EMBL/GenBank/DDBJ databases">
        <authorList>
            <person name="Baek K."/>
            <person name="Yang S.-J."/>
        </authorList>
    </citation>
    <scope>NUCLEOTIDE SEQUENCE [LARGE SCALE GENOMIC DNA]</scope>
    <source>
        <strain evidence="3">ST58-10</strain>
    </source>
</reference>
<dbReference type="NCBIfam" id="TIGR03019">
    <property type="entry name" value="pepcterm_femAB"/>
    <property type="match status" value="1"/>
</dbReference>
<dbReference type="Proteomes" id="UP000078070">
    <property type="component" value="Chromosome"/>
</dbReference>
<proteinExistence type="predicted"/>